<dbReference type="Pfam" id="PF13930">
    <property type="entry name" value="Endonuclea_NS_2"/>
    <property type="match status" value="1"/>
</dbReference>
<keyword evidence="3" id="KW-1185">Reference proteome</keyword>
<comment type="caution">
    <text evidence="2">The sequence shown here is derived from an EMBL/GenBank/DDBJ whole genome shotgun (WGS) entry which is preliminary data.</text>
</comment>
<evidence type="ECO:0000313" key="2">
    <source>
        <dbReference type="EMBL" id="RUQ25807.1"/>
    </source>
</evidence>
<dbReference type="InterPro" id="IPR044929">
    <property type="entry name" value="DNA/RNA_non-sp_Endonuclease_sf"/>
</dbReference>
<proteinExistence type="predicted"/>
<gene>
    <name evidence="2" type="ORF">ELQ35_19645</name>
</gene>
<dbReference type="InterPro" id="IPR044927">
    <property type="entry name" value="Endonuclea_NS_2"/>
</dbReference>
<dbReference type="OrthoDB" id="7182479at2"/>
<evidence type="ECO:0000313" key="3">
    <source>
        <dbReference type="Proteomes" id="UP000267430"/>
    </source>
</evidence>
<organism evidence="2 3">
    <name type="scientific">Peribacillus cavernae</name>
    <dbReference type="NCBI Taxonomy" id="1674310"/>
    <lineage>
        <taxon>Bacteria</taxon>
        <taxon>Bacillati</taxon>
        <taxon>Bacillota</taxon>
        <taxon>Bacilli</taxon>
        <taxon>Bacillales</taxon>
        <taxon>Bacillaceae</taxon>
        <taxon>Peribacillus</taxon>
    </lineage>
</organism>
<sequence length="188" mass="20927">MEVQKKTINELKQEFSLKSVGARETGKDLVGKVESGKQAKPEHIIKGEYRLKPNIKYNSNGYDYSTDGLGRINSAKGKLQLGEGNRNTTHQIKTGGEDRKQGDHGGHLIAHIFGGSGLVDNMVPMNGKLVNQGYYRQLEISWKTAIEAGQEVIVNVTPKYKGDSLRPTEFVVKYTIDGKEIRKRLDNP</sequence>
<accession>A0A3S0VEV5</accession>
<evidence type="ECO:0000259" key="1">
    <source>
        <dbReference type="Pfam" id="PF13930"/>
    </source>
</evidence>
<dbReference type="Proteomes" id="UP000267430">
    <property type="component" value="Unassembled WGS sequence"/>
</dbReference>
<protein>
    <recommendedName>
        <fullName evidence="1">Type VII secretion system protein EssD-like domain-containing protein</fullName>
    </recommendedName>
</protein>
<feature type="domain" description="Type VII secretion system protein EssD-like" evidence="1">
    <location>
        <begin position="53"/>
        <end position="178"/>
    </location>
</feature>
<dbReference type="Gene3D" id="3.40.570.10">
    <property type="entry name" value="Extracellular Endonuclease, subunit A"/>
    <property type="match status" value="1"/>
</dbReference>
<dbReference type="EMBL" id="RYZZ01000038">
    <property type="protein sequence ID" value="RUQ25807.1"/>
    <property type="molecule type" value="Genomic_DNA"/>
</dbReference>
<dbReference type="AlphaFoldDB" id="A0A3S0VEV5"/>
<reference evidence="2 3" key="1">
    <citation type="submission" date="2018-12" db="EMBL/GenBank/DDBJ databases">
        <title>Bacillus chawlae sp. nov., Bacillus glennii sp. nov., and Bacillus saganii sp. nov. Isolated from the Vehicle Assembly Building at Kennedy Space Center where the Viking Spacecraft were Assembled.</title>
        <authorList>
            <person name="Seuylemezian A."/>
            <person name="Vaishampayan P."/>
        </authorList>
    </citation>
    <scope>NUCLEOTIDE SEQUENCE [LARGE SCALE GENOMIC DNA]</scope>
    <source>
        <strain evidence="2 3">L5</strain>
    </source>
</reference>
<name>A0A3S0VEV5_9BACI</name>